<protein>
    <submittedName>
        <fullName evidence="1">Uncharacterized protein</fullName>
    </submittedName>
</protein>
<name>A0ABQ9HMS9_9NEOP</name>
<reference evidence="1 2" key="1">
    <citation type="submission" date="2023-02" db="EMBL/GenBank/DDBJ databases">
        <title>LHISI_Scaffold_Assembly.</title>
        <authorList>
            <person name="Stuart O.P."/>
            <person name="Cleave R."/>
            <person name="Magrath M.J.L."/>
            <person name="Mikheyev A.S."/>
        </authorList>
    </citation>
    <scope>NUCLEOTIDE SEQUENCE [LARGE SCALE GENOMIC DNA]</scope>
    <source>
        <strain evidence="1">Daus_M_001</strain>
        <tissue evidence="1">Leg muscle</tissue>
    </source>
</reference>
<evidence type="ECO:0000313" key="2">
    <source>
        <dbReference type="Proteomes" id="UP001159363"/>
    </source>
</evidence>
<comment type="caution">
    <text evidence="1">The sequence shown here is derived from an EMBL/GenBank/DDBJ whole genome shotgun (WGS) entry which is preliminary data.</text>
</comment>
<sequence>MTCVALRNFLRRRKRTQYPPGSTMYRTNLEEAYVEEGDWRQAQPSRCFGCVRNVRQGNPTTEEASVNLDNYVQYFNGPGKVPFQDRVVSNRV</sequence>
<dbReference type="EMBL" id="JARBHB010000004">
    <property type="protein sequence ID" value="KAJ8885632.1"/>
    <property type="molecule type" value="Genomic_DNA"/>
</dbReference>
<keyword evidence="2" id="KW-1185">Reference proteome</keyword>
<proteinExistence type="predicted"/>
<dbReference type="Proteomes" id="UP001159363">
    <property type="component" value="Chromosome X"/>
</dbReference>
<accession>A0ABQ9HMS9</accession>
<evidence type="ECO:0000313" key="1">
    <source>
        <dbReference type="EMBL" id="KAJ8885632.1"/>
    </source>
</evidence>
<gene>
    <name evidence="1" type="ORF">PR048_011830</name>
</gene>
<organism evidence="1 2">
    <name type="scientific">Dryococelus australis</name>
    <dbReference type="NCBI Taxonomy" id="614101"/>
    <lineage>
        <taxon>Eukaryota</taxon>
        <taxon>Metazoa</taxon>
        <taxon>Ecdysozoa</taxon>
        <taxon>Arthropoda</taxon>
        <taxon>Hexapoda</taxon>
        <taxon>Insecta</taxon>
        <taxon>Pterygota</taxon>
        <taxon>Neoptera</taxon>
        <taxon>Polyneoptera</taxon>
        <taxon>Phasmatodea</taxon>
        <taxon>Verophasmatodea</taxon>
        <taxon>Anareolatae</taxon>
        <taxon>Phasmatidae</taxon>
        <taxon>Eurycanthinae</taxon>
        <taxon>Dryococelus</taxon>
    </lineage>
</organism>